<dbReference type="AlphaFoldDB" id="A0A2H0LWT9"/>
<dbReference type="NCBIfam" id="TIGR00644">
    <property type="entry name" value="recJ"/>
    <property type="match status" value="1"/>
</dbReference>
<evidence type="ECO:0000313" key="10">
    <source>
        <dbReference type="Proteomes" id="UP000229641"/>
    </source>
</evidence>
<dbReference type="GO" id="GO:0006310">
    <property type="term" value="P:DNA recombination"/>
    <property type="evidence" value="ECO:0007669"/>
    <property type="project" value="InterPro"/>
</dbReference>
<keyword evidence="3" id="KW-0540">Nuclease</keyword>
<dbReference type="InterPro" id="IPR004610">
    <property type="entry name" value="RecJ"/>
</dbReference>
<dbReference type="InterPro" id="IPR041122">
    <property type="entry name" value="RecJ_OB"/>
</dbReference>
<sequence>MQKKWNIAKPDFLLRQALADSLNISPVLAQVFINRGITNVKEAEIFLKPKMSDMHDPLLIPGMEKAVRRLKEAAAKKEKVFISGDYDVDGVTSCVLFKSVLKRLGLEPTHYIPHRVKDGYGINKEAVSLAKEQGADLFVSLDCGMTDFSEIEMLNHLGVDTMIVDHHEPLDTLPKAKIIVNPKIKNSLYPFKELAAVGVVYKLCRLLCADNLVDDLDLVSLGTVCDVVPLIDENRIFVKEGLGILSRAKRPGIKELIKVCGLKGKDINTHMIGFMLGPRLNAAGRVNSADMSFELLFSSSHSQAEGLAVRLHNENKKRQAIESGILEEALAKAQREINFKEHTVIVLDNQGWHEGVLGIVASRISDRFYRPTIIISTNDALGKGSARSIRDFHILNALSRCEDMLEFYGGHAYAAGLTISKENIDKFRLAINKIAREELASCEMVPVLDIEAELGLEELDFKFVSALEGLMPFGRGNPLPVFSSCNLIVKGRPKILGKGTIKFWASDGKITYPVVGFGMSNMADLVENSERLDLAYTPSIDSWGMRANGISCDDRRAIQLKLVSIKPSI</sequence>
<dbReference type="PANTHER" id="PTHR30255:SF2">
    <property type="entry name" value="SINGLE-STRANDED-DNA-SPECIFIC EXONUCLEASE RECJ"/>
    <property type="match status" value="1"/>
</dbReference>
<reference evidence="9 10" key="1">
    <citation type="submission" date="2017-09" db="EMBL/GenBank/DDBJ databases">
        <title>Depth-based differentiation of microbial function through sediment-hosted aquifers and enrichment of novel symbionts in the deep terrestrial subsurface.</title>
        <authorList>
            <person name="Probst A.J."/>
            <person name="Ladd B."/>
            <person name="Jarett J.K."/>
            <person name="Geller-Mcgrath D.E."/>
            <person name="Sieber C.M."/>
            <person name="Emerson J.B."/>
            <person name="Anantharaman K."/>
            <person name="Thomas B.C."/>
            <person name="Malmstrom R."/>
            <person name="Stieglmeier M."/>
            <person name="Klingl A."/>
            <person name="Woyke T."/>
            <person name="Ryan C.M."/>
            <person name="Banfield J.F."/>
        </authorList>
    </citation>
    <scope>NUCLEOTIDE SEQUENCE [LARGE SCALE GENOMIC DNA]</scope>
    <source>
        <strain evidence="9">CG11_big_fil_rev_8_21_14_0_20_42_13</strain>
    </source>
</reference>
<dbReference type="InterPro" id="IPR051673">
    <property type="entry name" value="SSDNA_exonuclease_RecJ"/>
</dbReference>
<protein>
    <recommendedName>
        <fullName evidence="2">Single-stranded-DNA-specific exonuclease RecJ</fullName>
    </recommendedName>
</protein>
<gene>
    <name evidence="9" type="primary">recJ</name>
    <name evidence="9" type="ORF">COV72_06105</name>
</gene>
<evidence type="ECO:0000256" key="2">
    <source>
        <dbReference type="ARBA" id="ARBA00019841"/>
    </source>
</evidence>
<evidence type="ECO:0000259" key="6">
    <source>
        <dbReference type="Pfam" id="PF01368"/>
    </source>
</evidence>
<dbReference type="InterPro" id="IPR003156">
    <property type="entry name" value="DHHA1_dom"/>
</dbReference>
<evidence type="ECO:0000256" key="3">
    <source>
        <dbReference type="ARBA" id="ARBA00022722"/>
    </source>
</evidence>
<feature type="domain" description="DDH" evidence="6">
    <location>
        <begin position="79"/>
        <end position="205"/>
    </location>
</feature>
<dbReference type="Gene3D" id="3.90.1640.30">
    <property type="match status" value="1"/>
</dbReference>
<dbReference type="Proteomes" id="UP000229641">
    <property type="component" value="Unassembled WGS sequence"/>
</dbReference>
<evidence type="ECO:0000259" key="7">
    <source>
        <dbReference type="Pfam" id="PF02272"/>
    </source>
</evidence>
<dbReference type="GO" id="GO:0006281">
    <property type="term" value="P:DNA repair"/>
    <property type="evidence" value="ECO:0007669"/>
    <property type="project" value="InterPro"/>
</dbReference>
<proteinExistence type="inferred from homology"/>
<dbReference type="Pfam" id="PF17768">
    <property type="entry name" value="RecJ_OB"/>
    <property type="match status" value="1"/>
</dbReference>
<dbReference type="GO" id="GO:0008409">
    <property type="term" value="F:5'-3' exonuclease activity"/>
    <property type="evidence" value="ECO:0007669"/>
    <property type="project" value="InterPro"/>
</dbReference>
<evidence type="ECO:0000259" key="8">
    <source>
        <dbReference type="Pfam" id="PF17768"/>
    </source>
</evidence>
<evidence type="ECO:0000256" key="5">
    <source>
        <dbReference type="ARBA" id="ARBA00022839"/>
    </source>
</evidence>
<dbReference type="SUPFAM" id="SSF64182">
    <property type="entry name" value="DHH phosphoesterases"/>
    <property type="match status" value="1"/>
</dbReference>
<comment type="caution">
    <text evidence="9">The sequence shown here is derived from an EMBL/GenBank/DDBJ whole genome shotgun (WGS) entry which is preliminary data.</text>
</comment>
<dbReference type="GO" id="GO:0003676">
    <property type="term" value="F:nucleic acid binding"/>
    <property type="evidence" value="ECO:0007669"/>
    <property type="project" value="InterPro"/>
</dbReference>
<name>A0A2H0LWT9_9BACT</name>
<keyword evidence="5 9" id="KW-0269">Exonuclease</keyword>
<accession>A0A2H0LWT9</accession>
<feature type="domain" description="DHHA1" evidence="7">
    <location>
        <begin position="343"/>
        <end position="436"/>
    </location>
</feature>
<evidence type="ECO:0000256" key="1">
    <source>
        <dbReference type="ARBA" id="ARBA00005915"/>
    </source>
</evidence>
<dbReference type="Gene3D" id="3.10.310.30">
    <property type="match status" value="1"/>
</dbReference>
<feature type="domain" description="RecJ OB" evidence="8">
    <location>
        <begin position="450"/>
        <end position="546"/>
    </location>
</feature>
<dbReference type="EMBL" id="PCWA01000084">
    <property type="protein sequence ID" value="PIQ88846.1"/>
    <property type="molecule type" value="Genomic_DNA"/>
</dbReference>
<comment type="similarity">
    <text evidence="1">Belongs to the RecJ family.</text>
</comment>
<evidence type="ECO:0000313" key="9">
    <source>
        <dbReference type="EMBL" id="PIQ88846.1"/>
    </source>
</evidence>
<evidence type="ECO:0000256" key="4">
    <source>
        <dbReference type="ARBA" id="ARBA00022801"/>
    </source>
</evidence>
<dbReference type="InterPro" id="IPR001667">
    <property type="entry name" value="DDH_dom"/>
</dbReference>
<dbReference type="PANTHER" id="PTHR30255">
    <property type="entry name" value="SINGLE-STRANDED-DNA-SPECIFIC EXONUCLEASE RECJ"/>
    <property type="match status" value="1"/>
</dbReference>
<dbReference type="Pfam" id="PF01368">
    <property type="entry name" value="DHH"/>
    <property type="match status" value="1"/>
</dbReference>
<keyword evidence="4" id="KW-0378">Hydrolase</keyword>
<dbReference type="InterPro" id="IPR038763">
    <property type="entry name" value="DHH_sf"/>
</dbReference>
<dbReference type="Pfam" id="PF02272">
    <property type="entry name" value="DHHA1"/>
    <property type="match status" value="1"/>
</dbReference>
<organism evidence="9 10">
    <name type="scientific">Candidatus Ghiorseimicrobium undicola</name>
    <dbReference type="NCBI Taxonomy" id="1974746"/>
    <lineage>
        <taxon>Bacteria</taxon>
        <taxon>Pseudomonadati</taxon>
        <taxon>Candidatus Omnitrophota</taxon>
        <taxon>Candidatus Ghiorseimicrobium</taxon>
    </lineage>
</organism>